<organism evidence="6 7">
    <name type="scientific">Sulfuritalea hydrogenivorans sk43H</name>
    <dbReference type="NCBI Taxonomy" id="1223802"/>
    <lineage>
        <taxon>Bacteria</taxon>
        <taxon>Pseudomonadati</taxon>
        <taxon>Pseudomonadota</taxon>
        <taxon>Betaproteobacteria</taxon>
        <taxon>Nitrosomonadales</taxon>
        <taxon>Sterolibacteriaceae</taxon>
        <taxon>Sulfuritalea</taxon>
    </lineage>
</organism>
<keyword evidence="2" id="KW-0288">FMN</keyword>
<dbReference type="NCBIfam" id="TIGR03378">
    <property type="entry name" value="glycerol3P_GlpB"/>
    <property type="match status" value="1"/>
</dbReference>
<dbReference type="GO" id="GO:0009331">
    <property type="term" value="C:glycerol-3-phosphate dehydrogenase (FAD) complex"/>
    <property type="evidence" value="ECO:0007669"/>
    <property type="project" value="InterPro"/>
</dbReference>
<feature type="transmembrane region" description="Helical" evidence="4">
    <location>
        <begin position="12"/>
        <end position="29"/>
    </location>
</feature>
<evidence type="ECO:0000256" key="3">
    <source>
        <dbReference type="ARBA" id="ARBA00023002"/>
    </source>
</evidence>
<dbReference type="AlphaFoldDB" id="W0SCX1"/>
<dbReference type="SUPFAM" id="SSF51905">
    <property type="entry name" value="FAD/NAD(P)-binding domain"/>
    <property type="match status" value="2"/>
</dbReference>
<dbReference type="HOGENOM" id="CLU_047793_0_0_4"/>
<evidence type="ECO:0000256" key="1">
    <source>
        <dbReference type="ARBA" id="ARBA00022630"/>
    </source>
</evidence>
<gene>
    <name evidence="6" type="ORF">SUTH_01264</name>
</gene>
<dbReference type="Proteomes" id="UP000031637">
    <property type="component" value="Chromosome"/>
</dbReference>
<reference evidence="6 7" key="1">
    <citation type="journal article" date="2014" name="Syst. Appl. Microbiol.">
        <title>Complete genomes of freshwater sulfur oxidizers Sulfuricella denitrificans skB26 and Sulfuritalea hydrogenivorans sk43H: genetic insights into the sulfur oxidation pathway of betaproteobacteria.</title>
        <authorList>
            <person name="Watanabe T."/>
            <person name="Kojima H."/>
            <person name="Fukui M."/>
        </authorList>
    </citation>
    <scope>NUCLEOTIDE SEQUENCE [LARGE SCALE GENOMIC DNA]</scope>
    <source>
        <strain evidence="6">DSM22779</strain>
    </source>
</reference>
<sequence>MSAEPRHFTTQLAVIGSGIAGFAATIFAINRKIVTAQVGNTGAVAYTTGYLDLIGRCGGAAVTDPWQALASLRETEPTHPLCRIPADDIQRAFTEFTDFLGACGLAYSAPGRSNITALTPVGTLKQTLCVPATMVAGPSALAANALCVIVDFKGLKGFSGAEVVANLRDRWPRLSTQRIVFPGMERGELYPEVMARALEVPATREKLAVALNAVVGSARVIGLPAILGMHRPDHVLAELERLTGREIFEIPTMPPSVPGIRLRELFQQALPQRGVTLIPQQRVTSLSFDGDGATLALSDSYGPIRVHAQAVILATGRFLSGGLEAHPAGIREHLLDLPVTQPAGRVDWYRERYTDPRGHAIHRAGIEVDDSFRPLTREGRRYDERLFAAGVILAHQDWIRSRSGAGIAIATAFKAVVEAERFLAGR</sequence>
<keyword evidence="1" id="KW-0285">Flavoprotein</keyword>
<dbReference type="KEGG" id="shd:SUTH_01264"/>
<dbReference type="NCBIfam" id="NF003725">
    <property type="entry name" value="PRK05329.2-4"/>
    <property type="match status" value="1"/>
</dbReference>
<evidence type="ECO:0000259" key="5">
    <source>
        <dbReference type="Pfam" id="PF00890"/>
    </source>
</evidence>
<evidence type="ECO:0000313" key="7">
    <source>
        <dbReference type="Proteomes" id="UP000031637"/>
    </source>
</evidence>
<dbReference type="InterPro" id="IPR003953">
    <property type="entry name" value="FAD-dep_OxRdtase_2_FAD-bd"/>
</dbReference>
<name>W0SCX1_9PROT</name>
<protein>
    <submittedName>
        <fullName evidence="6">Glycerol-3-phosphate dehydrogenase, anaerobic, B subunit</fullName>
    </submittedName>
</protein>
<evidence type="ECO:0000256" key="2">
    <source>
        <dbReference type="ARBA" id="ARBA00022643"/>
    </source>
</evidence>
<dbReference type="PIRSF" id="PIRSF000141">
    <property type="entry name" value="Anaerobic_G3P_dh"/>
    <property type="match status" value="1"/>
</dbReference>
<evidence type="ECO:0000256" key="4">
    <source>
        <dbReference type="SAM" id="Phobius"/>
    </source>
</evidence>
<dbReference type="GO" id="GO:0004368">
    <property type="term" value="F:glycerol-3-phosphate dehydrogenase (quinone) activity"/>
    <property type="evidence" value="ECO:0007669"/>
    <property type="project" value="InterPro"/>
</dbReference>
<dbReference type="InterPro" id="IPR009158">
    <property type="entry name" value="G3P_DH_GlpB_su"/>
</dbReference>
<dbReference type="EMBL" id="AP012547">
    <property type="protein sequence ID" value="BAO29064.1"/>
    <property type="molecule type" value="Genomic_DNA"/>
</dbReference>
<evidence type="ECO:0000313" key="6">
    <source>
        <dbReference type="EMBL" id="BAO29064.1"/>
    </source>
</evidence>
<dbReference type="Pfam" id="PF00890">
    <property type="entry name" value="FAD_binding_2"/>
    <property type="match status" value="1"/>
</dbReference>
<keyword evidence="4" id="KW-0472">Membrane</keyword>
<keyword evidence="3" id="KW-0560">Oxidoreductase</keyword>
<proteinExistence type="predicted"/>
<dbReference type="STRING" id="1223802.SUTH_01264"/>
<dbReference type="RefSeq" id="WP_052473346.1">
    <property type="nucleotide sequence ID" value="NZ_AP012547.1"/>
</dbReference>
<accession>W0SCX1</accession>
<dbReference type="InterPro" id="IPR036188">
    <property type="entry name" value="FAD/NAD-bd_sf"/>
</dbReference>
<keyword evidence="7" id="KW-1185">Reference proteome</keyword>
<feature type="domain" description="FAD-dependent oxidoreductase 2 FAD-binding" evidence="5">
    <location>
        <begin position="13"/>
        <end position="406"/>
    </location>
</feature>
<keyword evidence="4" id="KW-1133">Transmembrane helix</keyword>
<keyword evidence="4" id="KW-0812">Transmembrane</keyword>